<reference evidence="4" key="1">
    <citation type="submission" date="2015-11" db="EMBL/GenBank/DDBJ databases">
        <authorList>
            <person name="Varghese N."/>
        </authorList>
    </citation>
    <scope>NUCLEOTIDE SEQUENCE [LARGE SCALE GENOMIC DNA]</scope>
    <source>
        <strain evidence="4">DSM 45899</strain>
    </source>
</reference>
<proteinExistence type="inferred from homology"/>
<evidence type="ECO:0000256" key="1">
    <source>
        <dbReference type="ARBA" id="ARBA00006611"/>
    </source>
</evidence>
<dbReference type="RefSeq" id="WP_054571540.1">
    <property type="nucleotide sequence ID" value="NZ_FAOZ01000050.1"/>
</dbReference>
<protein>
    <submittedName>
        <fullName evidence="3">Pilus assembly protein, ATPase of CpaF family</fullName>
    </submittedName>
</protein>
<dbReference type="PANTHER" id="PTHR30486">
    <property type="entry name" value="TWITCHING MOTILITY PROTEIN PILT"/>
    <property type="match status" value="1"/>
</dbReference>
<dbReference type="Pfam" id="PF00437">
    <property type="entry name" value="T2SSE"/>
    <property type="match status" value="1"/>
</dbReference>
<dbReference type="Gene3D" id="3.30.450.380">
    <property type="match status" value="1"/>
</dbReference>
<dbReference type="AlphaFoldDB" id="A0A0S4R0A9"/>
<comment type="similarity">
    <text evidence="1">Belongs to the GSP E family.</text>
</comment>
<keyword evidence="4" id="KW-1185">Reference proteome</keyword>
<organism evidence="3 4">
    <name type="scientific">Parafrankia irregularis</name>
    <dbReference type="NCBI Taxonomy" id="795642"/>
    <lineage>
        <taxon>Bacteria</taxon>
        <taxon>Bacillati</taxon>
        <taxon>Actinomycetota</taxon>
        <taxon>Actinomycetes</taxon>
        <taxon>Frankiales</taxon>
        <taxon>Frankiaceae</taxon>
        <taxon>Parafrankia</taxon>
    </lineage>
</organism>
<dbReference type="Proteomes" id="UP000198802">
    <property type="component" value="Unassembled WGS sequence"/>
</dbReference>
<evidence type="ECO:0000313" key="4">
    <source>
        <dbReference type="Proteomes" id="UP000198802"/>
    </source>
</evidence>
<dbReference type="InterPro" id="IPR027417">
    <property type="entry name" value="P-loop_NTPase"/>
</dbReference>
<name>A0A0S4R0A9_9ACTN</name>
<dbReference type="EMBL" id="FAOZ01000050">
    <property type="protein sequence ID" value="CUU60932.1"/>
    <property type="molecule type" value="Genomic_DNA"/>
</dbReference>
<accession>A0A0S4R0A9</accession>
<dbReference type="Gene3D" id="3.40.50.300">
    <property type="entry name" value="P-loop containing nucleotide triphosphate hydrolases"/>
    <property type="match status" value="1"/>
</dbReference>
<dbReference type="PANTHER" id="PTHR30486:SF6">
    <property type="entry name" value="TYPE IV PILUS RETRACTATION ATPASE PILT"/>
    <property type="match status" value="1"/>
</dbReference>
<dbReference type="CDD" id="cd01130">
    <property type="entry name" value="VirB11-like_ATPase"/>
    <property type="match status" value="1"/>
</dbReference>
<dbReference type="GO" id="GO:0016887">
    <property type="term" value="F:ATP hydrolysis activity"/>
    <property type="evidence" value="ECO:0007669"/>
    <property type="project" value="InterPro"/>
</dbReference>
<evidence type="ECO:0000259" key="2">
    <source>
        <dbReference type="Pfam" id="PF00437"/>
    </source>
</evidence>
<sequence>MTGDLDAFAAQVRAQVGAALSARLQIREARGLPPLGRDDQRALASELIAEVLAEHAHAQLAAGGQLPSRHDEERLTRAVLDGLFGLAGLQHLLDDPTVENISVNGADVVWVSRFDGSRERMPAVARSDAELVELVRTVVARAGVEERRWDRASPEVSCQLPDGSRLHALMAVAHRPAVSIRRHRYQRVTVDALTDLGMLSPELRHFLKLLVLARRNVLIAGGTGIGKTTFLRALAADVPYAERIITIEDAYELGLDRDGQHGDVVALQARQPNIEGEGAISQADLARAALRMSPDRVIVGEVRGAEVIPMLNAMSMGVDGSMATIHASSSAGVFLKLAAYAAQSAERLPLDATALLVAASVHFVIHLDRTAGGRRVVSSVREVVGADGLLVATNEVWRPCPDGAAVPGAPLSPQNTALLAAHDHRPLPGVISTGGWEAVPSW</sequence>
<feature type="domain" description="Bacterial type II secretion system protein E" evidence="2">
    <location>
        <begin position="89"/>
        <end position="367"/>
    </location>
</feature>
<dbReference type="InterPro" id="IPR050921">
    <property type="entry name" value="T4SS_GSP_E_ATPase"/>
</dbReference>
<dbReference type="InterPro" id="IPR001482">
    <property type="entry name" value="T2SS/T4SS_dom"/>
</dbReference>
<evidence type="ECO:0000313" key="3">
    <source>
        <dbReference type="EMBL" id="CUU60932.1"/>
    </source>
</evidence>
<dbReference type="SUPFAM" id="SSF52540">
    <property type="entry name" value="P-loop containing nucleoside triphosphate hydrolases"/>
    <property type="match status" value="1"/>
</dbReference>
<gene>
    <name evidence="3" type="ORF">Ga0074812_15032</name>
</gene>